<feature type="domain" description="THAP4-like heme-binding" evidence="2">
    <location>
        <begin position="33"/>
        <end position="182"/>
    </location>
</feature>
<evidence type="ECO:0000313" key="3">
    <source>
        <dbReference type="Proteomes" id="UP000887565"/>
    </source>
</evidence>
<dbReference type="Gene3D" id="2.40.128.20">
    <property type="match status" value="1"/>
</dbReference>
<evidence type="ECO:0000259" key="2">
    <source>
        <dbReference type="Pfam" id="PF08768"/>
    </source>
</evidence>
<dbReference type="Proteomes" id="UP000887565">
    <property type="component" value="Unplaced"/>
</dbReference>
<proteinExistence type="predicted"/>
<reference evidence="4" key="1">
    <citation type="submission" date="2022-11" db="UniProtKB">
        <authorList>
            <consortium name="WormBaseParasite"/>
        </authorList>
    </citation>
    <scope>IDENTIFICATION</scope>
</reference>
<organism evidence="3 4">
    <name type="scientific">Romanomermis culicivorax</name>
    <name type="common">Nematode worm</name>
    <dbReference type="NCBI Taxonomy" id="13658"/>
    <lineage>
        <taxon>Eukaryota</taxon>
        <taxon>Metazoa</taxon>
        <taxon>Ecdysozoa</taxon>
        <taxon>Nematoda</taxon>
        <taxon>Enoplea</taxon>
        <taxon>Dorylaimia</taxon>
        <taxon>Mermithida</taxon>
        <taxon>Mermithoidea</taxon>
        <taxon>Mermithidae</taxon>
        <taxon>Romanomermis</taxon>
    </lineage>
</organism>
<dbReference type="WBParaSite" id="nRc.2.0.1.t47476-RA">
    <property type="protein sequence ID" value="nRc.2.0.1.t47476-RA"/>
    <property type="gene ID" value="nRc.2.0.1.g47476"/>
</dbReference>
<keyword evidence="1" id="KW-0732">Signal</keyword>
<dbReference type="InterPro" id="IPR014878">
    <property type="entry name" value="THAP4-like_heme-bd"/>
</dbReference>
<evidence type="ECO:0000313" key="4">
    <source>
        <dbReference type="WBParaSite" id="nRc.2.0.1.t47476-RA"/>
    </source>
</evidence>
<keyword evidence="3" id="KW-1185">Reference proteome</keyword>
<accession>A0A915LCE7</accession>
<protein>
    <submittedName>
        <fullName evidence="4">THAP4-like heme-binding beta-barrel domain-containing protein</fullName>
    </submittedName>
</protein>
<name>A0A915LCE7_ROMCU</name>
<sequence>MSMFIVLIPLALIVSPWTASGFQKFDLSNLPIDLRPVQYLVGRWEMEQVVGEGQDNFLFGHILEFGIDPLPAFGARSLNYTAIVYDKSRKSDVWNDSRIEHYEYGYLPVKNFTASNPQVNCAFLTTGNEGYSMIEFGIVNNLVVQMFLNKFLARSFQMSVRGGQYQVFQLHREFRMGSRLEQFVNATTNWGRALFSVYYRQIFP</sequence>
<dbReference type="SUPFAM" id="SSF50814">
    <property type="entry name" value="Lipocalins"/>
    <property type="match status" value="1"/>
</dbReference>
<feature type="chain" id="PRO_5037573122" evidence="1">
    <location>
        <begin position="22"/>
        <end position="204"/>
    </location>
</feature>
<dbReference type="Pfam" id="PF08768">
    <property type="entry name" value="THAP4_heme-bd"/>
    <property type="match status" value="1"/>
</dbReference>
<dbReference type="InterPro" id="IPR012674">
    <property type="entry name" value="Calycin"/>
</dbReference>
<dbReference type="AlphaFoldDB" id="A0A915LCE7"/>
<feature type="signal peptide" evidence="1">
    <location>
        <begin position="1"/>
        <end position="21"/>
    </location>
</feature>
<evidence type="ECO:0000256" key="1">
    <source>
        <dbReference type="SAM" id="SignalP"/>
    </source>
</evidence>